<sequence>MASKPLALLCFLVTSLMFSTSLRAEENVCVPEIQSGWKVVSDGICPIGDGLWGREPASSKGQFWVQCGLLKGVPKDWFATELHQSVLQDQIVLLKEEEEYRCLAGPYGRYSIALKVRNAMREQPALKMAFIRELETPFSLASIVPIVTEPMMAVKAEKEIVAEVVETVAHVSIPVIKTAPEPVVLIKEPEPVNTVKKVPRAKRSRTYFEVAGLQSPKPRYQDQRYTDGGKSWWRATYEEASVACENDGMSLVSMETLRSLARDTETRRDFPKRLPYWVKEQKAYDIVMMVPMPLRESSLIHVLCEE</sequence>
<keyword evidence="3" id="KW-1185">Reference proteome</keyword>
<feature type="chain" id="PRO_5012391377" description="SPOR domain-containing protein" evidence="1">
    <location>
        <begin position="25"/>
        <end position="306"/>
    </location>
</feature>
<accession>A0A1T4V141</accession>
<evidence type="ECO:0000313" key="3">
    <source>
        <dbReference type="Proteomes" id="UP000190162"/>
    </source>
</evidence>
<name>A0A1T4V141_9GAMM</name>
<organism evidence="2 3">
    <name type="scientific">Enterovibrio nigricans DSM 22720</name>
    <dbReference type="NCBI Taxonomy" id="1121868"/>
    <lineage>
        <taxon>Bacteria</taxon>
        <taxon>Pseudomonadati</taxon>
        <taxon>Pseudomonadota</taxon>
        <taxon>Gammaproteobacteria</taxon>
        <taxon>Vibrionales</taxon>
        <taxon>Vibrionaceae</taxon>
        <taxon>Enterovibrio</taxon>
    </lineage>
</organism>
<protein>
    <recommendedName>
        <fullName evidence="4">SPOR domain-containing protein</fullName>
    </recommendedName>
</protein>
<gene>
    <name evidence="2" type="ORF">SAMN02745132_03009</name>
</gene>
<dbReference type="RefSeq" id="WP_078753260.1">
    <property type="nucleotide sequence ID" value="NZ_FUXU01000042.1"/>
</dbReference>
<reference evidence="3" key="1">
    <citation type="submission" date="2017-02" db="EMBL/GenBank/DDBJ databases">
        <authorList>
            <person name="Varghese N."/>
            <person name="Submissions S."/>
        </authorList>
    </citation>
    <scope>NUCLEOTIDE SEQUENCE [LARGE SCALE GENOMIC DNA]</scope>
    <source>
        <strain evidence="3">DSM 22720</strain>
    </source>
</reference>
<dbReference type="AlphaFoldDB" id="A0A1T4V141"/>
<dbReference type="OrthoDB" id="5811976at2"/>
<proteinExistence type="predicted"/>
<evidence type="ECO:0000313" key="2">
    <source>
        <dbReference type="EMBL" id="SKA58646.1"/>
    </source>
</evidence>
<evidence type="ECO:0000256" key="1">
    <source>
        <dbReference type="SAM" id="SignalP"/>
    </source>
</evidence>
<dbReference type="EMBL" id="FUXU01000042">
    <property type="protein sequence ID" value="SKA58646.1"/>
    <property type="molecule type" value="Genomic_DNA"/>
</dbReference>
<dbReference type="Proteomes" id="UP000190162">
    <property type="component" value="Unassembled WGS sequence"/>
</dbReference>
<evidence type="ECO:0008006" key="4">
    <source>
        <dbReference type="Google" id="ProtNLM"/>
    </source>
</evidence>
<keyword evidence="1" id="KW-0732">Signal</keyword>
<feature type="signal peptide" evidence="1">
    <location>
        <begin position="1"/>
        <end position="24"/>
    </location>
</feature>